<sequence>MSANMNSNDTRSPFVPVLLMGVALVGWLGFQAVQLVAERNQLNAQSAALAPTLEKAAKLREQGDALVNATQALATQGNANAQRMVAELQRQGITIKAK</sequence>
<gene>
    <name evidence="2" type="ORF">PRZ03_10270</name>
</gene>
<dbReference type="EMBL" id="JAQQXT010000005">
    <property type="protein sequence ID" value="MDC8771955.1"/>
    <property type="molecule type" value="Genomic_DNA"/>
</dbReference>
<evidence type="ECO:0000313" key="3">
    <source>
        <dbReference type="Proteomes" id="UP001221189"/>
    </source>
</evidence>
<feature type="transmembrane region" description="Helical" evidence="1">
    <location>
        <begin position="14"/>
        <end position="37"/>
    </location>
</feature>
<evidence type="ECO:0008006" key="4">
    <source>
        <dbReference type="Google" id="ProtNLM"/>
    </source>
</evidence>
<evidence type="ECO:0000313" key="2">
    <source>
        <dbReference type="EMBL" id="MDC8771955.1"/>
    </source>
</evidence>
<keyword evidence="1" id="KW-1133">Transmembrane helix</keyword>
<dbReference type="RefSeq" id="WP_263534587.1">
    <property type="nucleotide sequence ID" value="NZ_JAQQXT010000005.1"/>
</dbReference>
<keyword evidence="1" id="KW-0812">Transmembrane</keyword>
<name>A0ABT5KDR3_9BURK</name>
<protein>
    <recommendedName>
        <fullName evidence="4">Chemotaxis protein</fullName>
    </recommendedName>
</protein>
<evidence type="ECO:0000256" key="1">
    <source>
        <dbReference type="SAM" id="Phobius"/>
    </source>
</evidence>
<organism evidence="2 3">
    <name type="scientific">Roseateles albus</name>
    <dbReference type="NCBI Taxonomy" id="2987525"/>
    <lineage>
        <taxon>Bacteria</taxon>
        <taxon>Pseudomonadati</taxon>
        <taxon>Pseudomonadota</taxon>
        <taxon>Betaproteobacteria</taxon>
        <taxon>Burkholderiales</taxon>
        <taxon>Sphaerotilaceae</taxon>
        <taxon>Roseateles</taxon>
    </lineage>
</organism>
<proteinExistence type="predicted"/>
<reference evidence="2 3" key="1">
    <citation type="submission" date="2022-10" db="EMBL/GenBank/DDBJ databases">
        <title>Paucibacter sp. hw1 Genome sequencing.</title>
        <authorList>
            <person name="Park S."/>
        </authorList>
    </citation>
    <scope>NUCLEOTIDE SEQUENCE [LARGE SCALE GENOMIC DNA]</scope>
    <source>
        <strain evidence="3">hw1</strain>
    </source>
</reference>
<keyword evidence="1" id="KW-0472">Membrane</keyword>
<dbReference type="Proteomes" id="UP001221189">
    <property type="component" value="Unassembled WGS sequence"/>
</dbReference>
<keyword evidence="3" id="KW-1185">Reference proteome</keyword>
<accession>A0ABT5KDR3</accession>
<comment type="caution">
    <text evidence="2">The sequence shown here is derived from an EMBL/GenBank/DDBJ whole genome shotgun (WGS) entry which is preliminary data.</text>
</comment>